<name>K3XR26_SETIT</name>
<keyword evidence="3" id="KW-1185">Reference proteome</keyword>
<feature type="domain" description="Transposase (putative) gypsy type" evidence="1">
    <location>
        <begin position="56"/>
        <end position="99"/>
    </location>
</feature>
<dbReference type="EMBL" id="AGNK02003108">
    <property type="status" value="NOT_ANNOTATED_CDS"/>
    <property type="molecule type" value="Genomic_DNA"/>
</dbReference>
<dbReference type="Proteomes" id="UP000004995">
    <property type="component" value="Unassembled WGS sequence"/>
</dbReference>
<dbReference type="InParanoid" id="K3XR26"/>
<sequence>MKKTKMERSMTQELPWSLVDDDPLAIMVERALISDRRLVRPLGSERVPTPKPNKVVVFVEQYECGLHFSCSDFLSSMLAHYKLEIQHISPNSLVRLSTFEWAFRTEGAISSARTVAHLYVASVRHKFHIFKGVKKEVCCGQVFFHPWDQAMVPTKAYKDRRETAWLP</sequence>
<organism evidence="2 3">
    <name type="scientific">Setaria italica</name>
    <name type="common">Foxtail millet</name>
    <name type="synonym">Panicum italicum</name>
    <dbReference type="NCBI Taxonomy" id="4555"/>
    <lineage>
        <taxon>Eukaryota</taxon>
        <taxon>Viridiplantae</taxon>
        <taxon>Streptophyta</taxon>
        <taxon>Embryophyta</taxon>
        <taxon>Tracheophyta</taxon>
        <taxon>Spermatophyta</taxon>
        <taxon>Magnoliopsida</taxon>
        <taxon>Liliopsida</taxon>
        <taxon>Poales</taxon>
        <taxon>Poaceae</taxon>
        <taxon>PACMAD clade</taxon>
        <taxon>Panicoideae</taxon>
        <taxon>Panicodae</taxon>
        <taxon>Paniceae</taxon>
        <taxon>Cenchrinae</taxon>
        <taxon>Setaria</taxon>
    </lineage>
</organism>
<dbReference type="InterPro" id="IPR007321">
    <property type="entry name" value="Transposase_28"/>
</dbReference>
<dbReference type="PANTHER" id="PTHR33026">
    <property type="entry name" value="OS06G0360600 PROTEIN"/>
    <property type="match status" value="1"/>
</dbReference>
<evidence type="ECO:0000313" key="2">
    <source>
        <dbReference type="EnsemblPlants" id="KQL05407"/>
    </source>
</evidence>
<protein>
    <recommendedName>
        <fullName evidence="1">Transposase (putative) gypsy type domain-containing protein</fullName>
    </recommendedName>
</protein>
<dbReference type="EnsemblPlants" id="KQL05407">
    <property type="protein sequence ID" value="KQL05407"/>
    <property type="gene ID" value="SETIT_004365mg"/>
</dbReference>
<accession>K3XR26</accession>
<evidence type="ECO:0000259" key="1">
    <source>
        <dbReference type="Pfam" id="PF04195"/>
    </source>
</evidence>
<reference evidence="3" key="1">
    <citation type="journal article" date="2012" name="Nat. Biotechnol.">
        <title>Reference genome sequence of the model plant Setaria.</title>
        <authorList>
            <person name="Bennetzen J.L."/>
            <person name="Schmutz J."/>
            <person name="Wang H."/>
            <person name="Percifield R."/>
            <person name="Hawkins J."/>
            <person name="Pontaroli A.C."/>
            <person name="Estep M."/>
            <person name="Feng L."/>
            <person name="Vaughn J.N."/>
            <person name="Grimwood J."/>
            <person name="Jenkins J."/>
            <person name="Barry K."/>
            <person name="Lindquist E."/>
            <person name="Hellsten U."/>
            <person name="Deshpande S."/>
            <person name="Wang X."/>
            <person name="Wu X."/>
            <person name="Mitros T."/>
            <person name="Triplett J."/>
            <person name="Yang X."/>
            <person name="Ye C.Y."/>
            <person name="Mauro-Herrera M."/>
            <person name="Wang L."/>
            <person name="Li P."/>
            <person name="Sharma M."/>
            <person name="Sharma R."/>
            <person name="Ronald P.C."/>
            <person name="Panaud O."/>
            <person name="Kellogg E.A."/>
            <person name="Brutnell T.P."/>
            <person name="Doust A.N."/>
            <person name="Tuskan G.A."/>
            <person name="Rokhsar D."/>
            <person name="Devos K.M."/>
        </authorList>
    </citation>
    <scope>NUCLEOTIDE SEQUENCE [LARGE SCALE GENOMIC DNA]</scope>
    <source>
        <strain evidence="3">cv. Yugu1</strain>
    </source>
</reference>
<dbReference type="AlphaFoldDB" id="K3XR26"/>
<reference evidence="2" key="2">
    <citation type="submission" date="2018-08" db="UniProtKB">
        <authorList>
            <consortium name="EnsemblPlants"/>
        </authorList>
    </citation>
    <scope>IDENTIFICATION</scope>
    <source>
        <strain evidence="2">Yugu1</strain>
    </source>
</reference>
<dbReference type="PANTHER" id="PTHR33026:SF7">
    <property type="entry name" value="OS03G0100275 PROTEIN"/>
    <property type="match status" value="1"/>
</dbReference>
<dbReference type="Pfam" id="PF04195">
    <property type="entry name" value="Transposase_28"/>
    <property type="match status" value="1"/>
</dbReference>
<dbReference type="Gramene" id="KQL05407">
    <property type="protein sequence ID" value="KQL05407"/>
    <property type="gene ID" value="SETIT_004365mg"/>
</dbReference>
<proteinExistence type="predicted"/>
<dbReference type="HOGENOM" id="CLU_1597303_0_0_1"/>
<evidence type="ECO:0000313" key="3">
    <source>
        <dbReference type="Proteomes" id="UP000004995"/>
    </source>
</evidence>